<evidence type="ECO:0000313" key="2">
    <source>
        <dbReference type="Proteomes" id="UP001165960"/>
    </source>
</evidence>
<gene>
    <name evidence="1" type="ORF">DSO57_1028045</name>
</gene>
<reference evidence="1" key="1">
    <citation type="submission" date="2022-04" db="EMBL/GenBank/DDBJ databases">
        <title>Genome of the entomopathogenic fungus Entomophthora muscae.</title>
        <authorList>
            <person name="Elya C."/>
            <person name="Lovett B.R."/>
            <person name="Lee E."/>
            <person name="Macias A.M."/>
            <person name="Hajek A.E."/>
            <person name="De Bivort B.L."/>
            <person name="Kasson M.T."/>
            <person name="De Fine Licht H.H."/>
            <person name="Stajich J.E."/>
        </authorList>
    </citation>
    <scope>NUCLEOTIDE SEQUENCE</scope>
    <source>
        <strain evidence="1">Berkeley</strain>
    </source>
</reference>
<sequence length="294" mass="32383">MGFTNLIVRDNIGLHKVAYFLEEFLMIDTSIAVGPQQLATAVCAFSSSLVRIDNSSSLKTWAQEQGLNPKPGFLWAARPVSCGTACPHFSGIEPSQADTEHIDPCSKKRQTKEIIAPNGGLITAPNGGTNLATISFMNLKSTPTTNQEQTQERGPGLQPSPMTLTPEQDNQAAKSRFLTNGRTPRPGAILPPLDPSTQFPRPWPSQCLDRPPMENVKFEGGVLYRPKDPVLQTYYHFLNKGYVNLAHTSIALFCICCLPIQFKISWPACPSACCFPSSWCTLWTHPFYQLPSEV</sequence>
<keyword evidence="2" id="KW-1185">Reference proteome</keyword>
<accession>A0ACC2UBP4</accession>
<name>A0ACC2UBP4_9FUNG</name>
<evidence type="ECO:0000313" key="1">
    <source>
        <dbReference type="EMBL" id="KAJ9084076.1"/>
    </source>
</evidence>
<organism evidence="1 2">
    <name type="scientific">Entomophthora muscae</name>
    <dbReference type="NCBI Taxonomy" id="34485"/>
    <lineage>
        <taxon>Eukaryota</taxon>
        <taxon>Fungi</taxon>
        <taxon>Fungi incertae sedis</taxon>
        <taxon>Zoopagomycota</taxon>
        <taxon>Entomophthoromycotina</taxon>
        <taxon>Entomophthoromycetes</taxon>
        <taxon>Entomophthorales</taxon>
        <taxon>Entomophthoraceae</taxon>
        <taxon>Entomophthora</taxon>
    </lineage>
</organism>
<dbReference type="EMBL" id="QTSX02000885">
    <property type="protein sequence ID" value="KAJ9084076.1"/>
    <property type="molecule type" value="Genomic_DNA"/>
</dbReference>
<proteinExistence type="predicted"/>
<dbReference type="Proteomes" id="UP001165960">
    <property type="component" value="Unassembled WGS sequence"/>
</dbReference>
<comment type="caution">
    <text evidence="1">The sequence shown here is derived from an EMBL/GenBank/DDBJ whole genome shotgun (WGS) entry which is preliminary data.</text>
</comment>
<protein>
    <submittedName>
        <fullName evidence="1">Uncharacterized protein</fullName>
    </submittedName>
</protein>